<dbReference type="AlphaFoldDB" id="A0A381YFN8"/>
<dbReference type="SUPFAM" id="SSF46767">
    <property type="entry name" value="Methylated DNA-protein cysteine methyltransferase, C-terminal domain"/>
    <property type="match status" value="1"/>
</dbReference>
<reference evidence="3" key="1">
    <citation type="submission" date="2018-05" db="EMBL/GenBank/DDBJ databases">
        <authorList>
            <person name="Lanie J.A."/>
            <person name="Ng W.-L."/>
            <person name="Kazmierczak K.M."/>
            <person name="Andrzejewski T.M."/>
            <person name="Davidsen T.M."/>
            <person name="Wayne K.J."/>
            <person name="Tettelin H."/>
            <person name="Glass J.I."/>
            <person name="Rusch D."/>
            <person name="Podicherti R."/>
            <person name="Tsui H.-C.T."/>
            <person name="Winkler M.E."/>
        </authorList>
    </citation>
    <scope>NUCLEOTIDE SEQUENCE</scope>
</reference>
<dbReference type="Pfam" id="PF01035">
    <property type="entry name" value="DNA_binding_1"/>
    <property type="match status" value="1"/>
</dbReference>
<evidence type="ECO:0000313" key="3">
    <source>
        <dbReference type="EMBL" id="SVA75794.1"/>
    </source>
</evidence>
<dbReference type="PANTHER" id="PTHR42942">
    <property type="entry name" value="6-O-METHYLGUANINE DNA METHYLTRANSFERASE"/>
    <property type="match status" value="1"/>
</dbReference>
<dbReference type="InterPro" id="IPR036217">
    <property type="entry name" value="MethylDNA_cys_MeTrfase_DNAb"/>
</dbReference>
<dbReference type="GO" id="GO:0003824">
    <property type="term" value="F:catalytic activity"/>
    <property type="evidence" value="ECO:0007669"/>
    <property type="project" value="InterPro"/>
</dbReference>
<dbReference type="GO" id="GO:0006281">
    <property type="term" value="P:DNA repair"/>
    <property type="evidence" value="ECO:0007669"/>
    <property type="project" value="InterPro"/>
</dbReference>
<dbReference type="Gene3D" id="1.10.10.10">
    <property type="entry name" value="Winged helix-like DNA-binding domain superfamily/Winged helix DNA-binding domain"/>
    <property type="match status" value="1"/>
</dbReference>
<dbReference type="InterPro" id="IPR052520">
    <property type="entry name" value="ATL_DNA_repair"/>
</dbReference>
<evidence type="ECO:0000259" key="2">
    <source>
        <dbReference type="Pfam" id="PF01035"/>
    </source>
</evidence>
<dbReference type="InterPro" id="IPR014048">
    <property type="entry name" value="MethylDNA_cys_MeTrfase_DNA-bd"/>
</dbReference>
<protein>
    <recommendedName>
        <fullName evidence="2">Methylated-DNA-[protein]-cysteine S-methyltransferase DNA binding domain-containing protein</fullName>
    </recommendedName>
</protein>
<proteinExistence type="predicted"/>
<organism evidence="3">
    <name type="scientific">marine metagenome</name>
    <dbReference type="NCBI Taxonomy" id="408172"/>
    <lineage>
        <taxon>unclassified sequences</taxon>
        <taxon>metagenomes</taxon>
        <taxon>ecological metagenomes</taxon>
    </lineage>
</organism>
<accession>A0A381YFN8</accession>
<keyword evidence="1" id="KW-0227">DNA damage</keyword>
<dbReference type="PANTHER" id="PTHR42942:SF1">
    <property type="entry name" value="ALKYLTRANSFERASE-LIKE PROTEIN 1"/>
    <property type="match status" value="1"/>
</dbReference>
<gene>
    <name evidence="3" type="ORF">METZ01_LOCUS128648</name>
</gene>
<dbReference type="InterPro" id="IPR036388">
    <property type="entry name" value="WH-like_DNA-bd_sf"/>
</dbReference>
<dbReference type="EMBL" id="UINC01018117">
    <property type="protein sequence ID" value="SVA75794.1"/>
    <property type="molecule type" value="Genomic_DNA"/>
</dbReference>
<name>A0A381YFN8_9ZZZZ</name>
<feature type="domain" description="Methylated-DNA-[protein]-cysteine S-methyltransferase DNA binding" evidence="2">
    <location>
        <begin position="4"/>
        <end position="82"/>
    </location>
</feature>
<sequence>MDTFEKIYEVVRQVPFGMVATYGKVAQLSGVNNARLVGYALSNLQANTEIPWHRIVNRDGAISYREGAGPSLQKTMLESEGIAFSKKGCINLKLYQW</sequence>
<dbReference type="CDD" id="cd06445">
    <property type="entry name" value="ATase"/>
    <property type="match status" value="1"/>
</dbReference>
<evidence type="ECO:0000256" key="1">
    <source>
        <dbReference type="ARBA" id="ARBA00022763"/>
    </source>
</evidence>